<organism evidence="2 3">
    <name type="scientific">Massilia varians</name>
    <dbReference type="NCBI Taxonomy" id="457921"/>
    <lineage>
        <taxon>Bacteria</taxon>
        <taxon>Pseudomonadati</taxon>
        <taxon>Pseudomonadota</taxon>
        <taxon>Betaproteobacteria</taxon>
        <taxon>Burkholderiales</taxon>
        <taxon>Oxalobacteraceae</taxon>
        <taxon>Telluria group</taxon>
        <taxon>Massilia</taxon>
    </lineage>
</organism>
<proteinExistence type="predicted"/>
<reference evidence="2" key="1">
    <citation type="submission" date="2022-11" db="EMBL/GenBank/DDBJ databases">
        <title>Isolation and characterization of PLA-degrading bacterium Massilia sp. from Antarctic soil.</title>
        <authorList>
            <person name="Sato K."/>
            <person name="Gomez-Fuentes C."/>
            <person name="Ahmad S.A."/>
            <person name="Zulkharnain A."/>
        </authorList>
    </citation>
    <scope>NUCLEOTIDE SEQUENCE</scope>
    <source>
        <strain evidence="2">N-3</strain>
    </source>
</reference>
<keyword evidence="1" id="KW-0812">Transmembrane</keyword>
<protein>
    <recommendedName>
        <fullName evidence="4">DUF4149 domain-containing protein</fullName>
    </recommendedName>
</protein>
<keyword evidence="1" id="KW-0472">Membrane</keyword>
<dbReference type="EMBL" id="AP026966">
    <property type="protein sequence ID" value="BDT60601.1"/>
    <property type="molecule type" value="Genomic_DNA"/>
</dbReference>
<feature type="transmembrane region" description="Helical" evidence="1">
    <location>
        <begin position="78"/>
        <end position="97"/>
    </location>
</feature>
<evidence type="ECO:0000313" key="2">
    <source>
        <dbReference type="EMBL" id="BDT60601.1"/>
    </source>
</evidence>
<dbReference type="Proteomes" id="UP001163336">
    <property type="component" value="Chromosome"/>
</dbReference>
<gene>
    <name evidence="2" type="ORF">MasN3_40950</name>
</gene>
<dbReference type="RefSeq" id="WP_281909849.1">
    <property type="nucleotide sequence ID" value="NZ_AP026966.1"/>
</dbReference>
<evidence type="ECO:0008006" key="4">
    <source>
        <dbReference type="Google" id="ProtNLM"/>
    </source>
</evidence>
<name>A0ABM8CBB9_9BURK</name>
<evidence type="ECO:0000313" key="3">
    <source>
        <dbReference type="Proteomes" id="UP001163336"/>
    </source>
</evidence>
<sequence length="169" mass="18126">MQTIGSLNNWQRRGLGILALGGGAVGFASSMSAVLQAQVPTTTTILPFTLAQAFFLWGIWCGVQMLEGGRQALYRNALFWLAQVPLLQTPVFGYAVFCGGQLQVFAKLSPFQLGFFGSGFGAQFSLNLGQPGARFAIGVNLLALCMSFWLMRQCERADRALSPAPATPA</sequence>
<feature type="transmembrane region" description="Helical" evidence="1">
    <location>
        <begin position="47"/>
        <end position="66"/>
    </location>
</feature>
<keyword evidence="3" id="KW-1185">Reference proteome</keyword>
<keyword evidence="1" id="KW-1133">Transmembrane helix</keyword>
<evidence type="ECO:0000256" key="1">
    <source>
        <dbReference type="SAM" id="Phobius"/>
    </source>
</evidence>
<accession>A0ABM8CBB9</accession>
<feature type="transmembrane region" description="Helical" evidence="1">
    <location>
        <begin position="133"/>
        <end position="151"/>
    </location>
</feature>